<dbReference type="GeneID" id="66099131"/>
<evidence type="ECO:0000313" key="3">
    <source>
        <dbReference type="Proteomes" id="UP000812287"/>
    </source>
</evidence>
<evidence type="ECO:0000313" key="2">
    <source>
        <dbReference type="EMBL" id="KAG7450060.1"/>
    </source>
</evidence>
<dbReference type="Proteomes" id="UP000812287">
    <property type="component" value="Unassembled WGS sequence"/>
</dbReference>
<dbReference type="EMBL" id="MU250527">
    <property type="protein sequence ID" value="KAG7450060.1"/>
    <property type="molecule type" value="Genomic_DNA"/>
</dbReference>
<proteinExistence type="predicted"/>
<dbReference type="OrthoDB" id="3147752at2759"/>
<gene>
    <name evidence="2" type="ORF">BT62DRAFT_1002398</name>
</gene>
<keyword evidence="3" id="KW-1185">Reference proteome</keyword>
<protein>
    <submittedName>
        <fullName evidence="2">Uncharacterized protein</fullName>
    </submittedName>
</protein>
<accession>A0A9P7W103</accession>
<dbReference type="RefSeq" id="XP_043043560.1">
    <property type="nucleotide sequence ID" value="XM_043176844.1"/>
</dbReference>
<name>A0A9P7W103_9AGAR</name>
<sequence>MLSSGSNQDAGENTTASSLLSEVPESDDPLNALRSTKRGLSIQADNALQDNYRIHVKADVYSCMEIKDMLESLNCDVMQLAALMSDKLRFKHLYAKTLDELRKLHDAAENVQRILGRRVTELLMRNITNGMQSIVVQTVIHAVLAKTCHRLIQRWCMSNEEHNVFALSYKKFRATNSLEMAAQWRAKTREMTKYGPQSDSTRKFALREFIENLLDVLHIAGWKNSAPKECIEKLFGDRIRELVELTIRVDRAIMEGAMSQDLHIFMPAHDSIYDPITMVDIHKDPNAIMPSDRNSDLVETCISIGLKLQEKHLEKGQANDTETAVSRIKVLLKAKVVLNMVLGI</sequence>
<feature type="compositionally biased region" description="Polar residues" evidence="1">
    <location>
        <begin position="1"/>
        <end position="20"/>
    </location>
</feature>
<reference evidence="2" key="1">
    <citation type="submission" date="2020-11" db="EMBL/GenBank/DDBJ databases">
        <title>Adaptations for nitrogen fixation in a non-lichenized fungal sporocarp promotes dispersal by wood-feeding termites.</title>
        <authorList>
            <consortium name="DOE Joint Genome Institute"/>
            <person name="Koch R.A."/>
            <person name="Yoon G."/>
            <person name="Arayal U."/>
            <person name="Lail K."/>
            <person name="Amirebrahimi M."/>
            <person name="Labutti K."/>
            <person name="Lipzen A."/>
            <person name="Riley R."/>
            <person name="Barry K."/>
            <person name="Henrissat B."/>
            <person name="Grigoriev I.V."/>
            <person name="Herr J.R."/>
            <person name="Aime M.C."/>
        </authorList>
    </citation>
    <scope>NUCLEOTIDE SEQUENCE</scope>
    <source>
        <strain evidence="2">MCA 3950</strain>
    </source>
</reference>
<evidence type="ECO:0000256" key="1">
    <source>
        <dbReference type="SAM" id="MobiDB-lite"/>
    </source>
</evidence>
<feature type="region of interest" description="Disordered" evidence="1">
    <location>
        <begin position="1"/>
        <end position="31"/>
    </location>
</feature>
<dbReference type="AlphaFoldDB" id="A0A9P7W103"/>
<organism evidence="2 3">
    <name type="scientific">Guyanagaster necrorhizus</name>
    <dbReference type="NCBI Taxonomy" id="856835"/>
    <lineage>
        <taxon>Eukaryota</taxon>
        <taxon>Fungi</taxon>
        <taxon>Dikarya</taxon>
        <taxon>Basidiomycota</taxon>
        <taxon>Agaricomycotina</taxon>
        <taxon>Agaricomycetes</taxon>
        <taxon>Agaricomycetidae</taxon>
        <taxon>Agaricales</taxon>
        <taxon>Marasmiineae</taxon>
        <taxon>Physalacriaceae</taxon>
        <taxon>Guyanagaster</taxon>
    </lineage>
</organism>
<comment type="caution">
    <text evidence="2">The sequence shown here is derived from an EMBL/GenBank/DDBJ whole genome shotgun (WGS) entry which is preliminary data.</text>
</comment>